<proteinExistence type="inferred from homology"/>
<feature type="binding site" evidence="11">
    <location>
        <position position="142"/>
    </location>
    <ligand>
        <name>Zn(2+)</name>
        <dbReference type="ChEBI" id="CHEBI:29105"/>
        <label>1</label>
    </ligand>
</feature>
<feature type="domain" description="Peptidase M20 dimerisation" evidence="12">
    <location>
        <begin position="208"/>
        <end position="311"/>
    </location>
</feature>
<keyword evidence="5 11" id="KW-0479">Metal-binding</keyword>
<dbReference type="NCBIfam" id="NF009920">
    <property type="entry name" value="PRK13381.1"/>
    <property type="match status" value="1"/>
</dbReference>
<dbReference type="GO" id="GO:0006518">
    <property type="term" value="P:peptide metabolic process"/>
    <property type="evidence" value="ECO:0007669"/>
    <property type="project" value="InterPro"/>
</dbReference>
<dbReference type="PROSITE" id="PS00759">
    <property type="entry name" value="ARGE_DAPE_CPG2_2"/>
    <property type="match status" value="1"/>
</dbReference>
<dbReference type="InterPro" id="IPR001261">
    <property type="entry name" value="ArgE/DapE_CS"/>
</dbReference>
<evidence type="ECO:0000313" key="14">
    <source>
        <dbReference type="Proteomes" id="UP000823868"/>
    </source>
</evidence>
<comment type="cofactor">
    <cofactor evidence="11">
        <name>Zn(2+)</name>
        <dbReference type="ChEBI" id="CHEBI:29105"/>
    </cofactor>
    <text evidence="11">Binds 2 Zn(2+) ions per subunit.</text>
</comment>
<accession>A0A9D2C052</accession>
<feature type="binding site" evidence="11">
    <location>
        <position position="79"/>
    </location>
    <ligand>
        <name>Zn(2+)</name>
        <dbReference type="ChEBI" id="CHEBI:29105"/>
        <label>1</label>
    </ligand>
</feature>
<evidence type="ECO:0000256" key="9">
    <source>
        <dbReference type="NCBIfam" id="TIGR01882"/>
    </source>
</evidence>
<dbReference type="PIRSF" id="PIRSF037215">
    <property type="entry name" value="Peptidase_M20B"/>
    <property type="match status" value="1"/>
</dbReference>
<evidence type="ECO:0000256" key="1">
    <source>
        <dbReference type="ARBA" id="ARBA00000870"/>
    </source>
</evidence>
<keyword evidence="6 13" id="KW-0378">Hydrolase</keyword>
<dbReference type="NCBIfam" id="NF003976">
    <property type="entry name" value="PRK05469.1"/>
    <property type="match status" value="1"/>
</dbReference>
<dbReference type="SUPFAM" id="SSF53187">
    <property type="entry name" value="Zn-dependent exopeptidases"/>
    <property type="match status" value="1"/>
</dbReference>
<evidence type="ECO:0000256" key="2">
    <source>
        <dbReference type="ARBA" id="ARBA00009692"/>
    </source>
</evidence>
<dbReference type="Pfam" id="PF07687">
    <property type="entry name" value="M20_dimer"/>
    <property type="match status" value="1"/>
</dbReference>
<sequence>MKVAERFLRYVAINTQSAPGQEAIPSTACQWDLARLLAEELRELGVADAHVDAHGYVMGALPSNLPAGQSAPALGLIAHMDTATECSGAEVKPRIVPHYDGGVIVLSEDGKCTMSPQQYASLKKHIGEDLIVTDGSTLLGADNKAGVAEIMAVVEWFQSHPEVPHGKLCIGFTPDEEVGRGADAFDLEAFGAEVAYTVDGGELGELEYETFNAAAAQVTITGTVIHPGYAKDKMKNAALIAARFQAMLPEVETPAHTEGYEGFYHLQQIEGDVAQATITYLIRDYDKSAFEARKGVLRRTAQALNQIYGPDTVQISIEDTYYNMRERIEPHMELIELAQAAMEETGIQPLIVPVRGGTDGARLSYLGLPCPNLCCGALNTHGPYEYCSIQDMEKIVAMLICLVRKFGGNSCET</sequence>
<dbReference type="AlphaFoldDB" id="A0A9D2C052"/>
<keyword evidence="8" id="KW-0482">Metalloprotease</keyword>
<dbReference type="InterPro" id="IPR002933">
    <property type="entry name" value="Peptidase_M20"/>
</dbReference>
<dbReference type="PANTHER" id="PTHR42994:SF1">
    <property type="entry name" value="PEPTIDASE T"/>
    <property type="match status" value="1"/>
</dbReference>
<feature type="binding site" evidence="11">
    <location>
        <position position="142"/>
    </location>
    <ligand>
        <name>Zn(2+)</name>
        <dbReference type="ChEBI" id="CHEBI:29105"/>
        <label>2</label>
    </ligand>
</feature>
<dbReference type="InterPro" id="IPR011650">
    <property type="entry name" value="Peptidase_M20_dimer"/>
</dbReference>
<dbReference type="Pfam" id="PF01546">
    <property type="entry name" value="Peptidase_M20"/>
    <property type="match status" value="1"/>
</dbReference>
<name>A0A9D2C052_9FIRM</name>
<dbReference type="PROSITE" id="PS00758">
    <property type="entry name" value="ARGE_DAPE_CPG2_1"/>
    <property type="match status" value="1"/>
</dbReference>
<dbReference type="GO" id="GO:0045148">
    <property type="term" value="F:tripeptide aminopeptidase activity"/>
    <property type="evidence" value="ECO:0007669"/>
    <property type="project" value="UniProtKB-UniRule"/>
</dbReference>
<protein>
    <recommendedName>
        <fullName evidence="9">Peptidase T</fullName>
        <ecNumber evidence="9">3.4.11.4</ecNumber>
    </recommendedName>
</protein>
<feature type="binding site" evidence="11">
    <location>
        <position position="199"/>
    </location>
    <ligand>
        <name>Zn(2+)</name>
        <dbReference type="ChEBI" id="CHEBI:29105"/>
        <label>1</label>
    </ligand>
</feature>
<reference evidence="13" key="1">
    <citation type="journal article" date="2021" name="PeerJ">
        <title>Extensive microbial diversity within the chicken gut microbiome revealed by metagenomics and culture.</title>
        <authorList>
            <person name="Gilroy R."/>
            <person name="Ravi A."/>
            <person name="Getino M."/>
            <person name="Pursley I."/>
            <person name="Horton D.L."/>
            <person name="Alikhan N.F."/>
            <person name="Baker D."/>
            <person name="Gharbi K."/>
            <person name="Hall N."/>
            <person name="Watson M."/>
            <person name="Adriaenssens E.M."/>
            <person name="Foster-Nyarko E."/>
            <person name="Jarju S."/>
            <person name="Secka A."/>
            <person name="Antonio M."/>
            <person name="Oren A."/>
            <person name="Chaudhuri R.R."/>
            <person name="La Ragione R."/>
            <person name="Hildebrand F."/>
            <person name="Pallen M.J."/>
        </authorList>
    </citation>
    <scope>NUCLEOTIDE SEQUENCE</scope>
    <source>
        <strain evidence="13">ChiBcec16_6824</strain>
    </source>
</reference>
<dbReference type="GO" id="GO:0005829">
    <property type="term" value="C:cytosol"/>
    <property type="evidence" value="ECO:0007669"/>
    <property type="project" value="TreeGrafter"/>
</dbReference>
<dbReference type="EC" id="3.4.11.4" evidence="9"/>
<dbReference type="GO" id="GO:0008237">
    <property type="term" value="F:metallopeptidase activity"/>
    <property type="evidence" value="ECO:0007669"/>
    <property type="project" value="UniProtKB-KW"/>
</dbReference>
<evidence type="ECO:0000256" key="4">
    <source>
        <dbReference type="ARBA" id="ARBA00022670"/>
    </source>
</evidence>
<dbReference type="SUPFAM" id="SSF55031">
    <property type="entry name" value="Bacterial exopeptidase dimerisation domain"/>
    <property type="match status" value="1"/>
</dbReference>
<feature type="binding site" evidence="11">
    <location>
        <position position="177"/>
    </location>
    <ligand>
        <name>Zn(2+)</name>
        <dbReference type="ChEBI" id="CHEBI:29105"/>
        <label>2</label>
    </ligand>
</feature>
<feature type="active site" description="Proton acceptor" evidence="10">
    <location>
        <position position="176"/>
    </location>
</feature>
<dbReference type="NCBIfam" id="TIGR01882">
    <property type="entry name" value="peptidase-T"/>
    <property type="match status" value="1"/>
</dbReference>
<dbReference type="PANTHER" id="PTHR42994">
    <property type="entry name" value="PEPTIDASE T"/>
    <property type="match status" value="1"/>
</dbReference>
<evidence type="ECO:0000313" key="13">
    <source>
        <dbReference type="EMBL" id="HIY22160.1"/>
    </source>
</evidence>
<comment type="similarity">
    <text evidence="2">Belongs to the peptidase M20B family.</text>
</comment>
<dbReference type="Gene3D" id="3.30.70.360">
    <property type="match status" value="1"/>
</dbReference>
<dbReference type="EMBL" id="DXDX01000176">
    <property type="protein sequence ID" value="HIY22160.1"/>
    <property type="molecule type" value="Genomic_DNA"/>
</dbReference>
<comment type="caution">
    <text evidence="13">The sequence shown here is derived from an EMBL/GenBank/DDBJ whole genome shotgun (WGS) entry which is preliminary data.</text>
</comment>
<gene>
    <name evidence="13" type="primary">pepT</name>
    <name evidence="13" type="ORF">H9841_09725</name>
</gene>
<feature type="active site" evidence="10">
    <location>
        <position position="81"/>
    </location>
</feature>
<evidence type="ECO:0000256" key="3">
    <source>
        <dbReference type="ARBA" id="ARBA00022438"/>
    </source>
</evidence>
<keyword evidence="7 11" id="KW-0862">Zinc</keyword>
<evidence type="ECO:0000259" key="12">
    <source>
        <dbReference type="Pfam" id="PF07687"/>
    </source>
</evidence>
<comment type="catalytic activity">
    <reaction evidence="1">
        <text>Release of the N-terminal residue from a tripeptide.</text>
        <dbReference type="EC" id="3.4.11.4"/>
    </reaction>
</comment>
<evidence type="ECO:0000256" key="7">
    <source>
        <dbReference type="ARBA" id="ARBA00022833"/>
    </source>
</evidence>
<dbReference type="CDD" id="cd03892">
    <property type="entry name" value="M20_peptT"/>
    <property type="match status" value="1"/>
</dbReference>
<reference evidence="13" key="2">
    <citation type="submission" date="2021-04" db="EMBL/GenBank/DDBJ databases">
        <authorList>
            <person name="Gilroy R."/>
        </authorList>
    </citation>
    <scope>NUCLEOTIDE SEQUENCE</scope>
    <source>
        <strain evidence="13">ChiBcec16_6824</strain>
    </source>
</reference>
<feature type="binding site" evidence="11">
    <location>
        <position position="381"/>
    </location>
    <ligand>
        <name>Zn(2+)</name>
        <dbReference type="ChEBI" id="CHEBI:29105"/>
        <label>2</label>
    </ligand>
</feature>
<dbReference type="Proteomes" id="UP000823868">
    <property type="component" value="Unassembled WGS sequence"/>
</dbReference>
<evidence type="ECO:0000256" key="5">
    <source>
        <dbReference type="ARBA" id="ARBA00022723"/>
    </source>
</evidence>
<keyword evidence="3 13" id="KW-0031">Aminopeptidase</keyword>
<evidence type="ECO:0000256" key="8">
    <source>
        <dbReference type="ARBA" id="ARBA00023049"/>
    </source>
</evidence>
<dbReference type="GO" id="GO:0008270">
    <property type="term" value="F:zinc ion binding"/>
    <property type="evidence" value="ECO:0007669"/>
    <property type="project" value="InterPro"/>
</dbReference>
<keyword evidence="4" id="KW-0645">Protease</keyword>
<dbReference type="Gene3D" id="3.40.630.10">
    <property type="entry name" value="Zn peptidases"/>
    <property type="match status" value="1"/>
</dbReference>
<organism evidence="13 14">
    <name type="scientific">Candidatus Flavonifractor merdigallinarum</name>
    <dbReference type="NCBI Taxonomy" id="2838589"/>
    <lineage>
        <taxon>Bacteria</taxon>
        <taxon>Bacillati</taxon>
        <taxon>Bacillota</taxon>
        <taxon>Clostridia</taxon>
        <taxon>Eubacteriales</taxon>
        <taxon>Oscillospiraceae</taxon>
        <taxon>Flavonifractor</taxon>
    </lineage>
</organism>
<evidence type="ECO:0000256" key="6">
    <source>
        <dbReference type="ARBA" id="ARBA00022801"/>
    </source>
</evidence>
<dbReference type="GO" id="GO:0006508">
    <property type="term" value="P:proteolysis"/>
    <property type="evidence" value="ECO:0007669"/>
    <property type="project" value="UniProtKB-UniRule"/>
</dbReference>
<dbReference type="InterPro" id="IPR010161">
    <property type="entry name" value="Peptidase_M20B"/>
</dbReference>
<evidence type="ECO:0000256" key="10">
    <source>
        <dbReference type="PIRSR" id="PIRSR037215-1"/>
    </source>
</evidence>
<dbReference type="InterPro" id="IPR036264">
    <property type="entry name" value="Bact_exopeptidase_dim_dom"/>
</dbReference>
<evidence type="ECO:0000256" key="11">
    <source>
        <dbReference type="PIRSR" id="PIRSR037215-2"/>
    </source>
</evidence>